<dbReference type="Pfam" id="PF13426">
    <property type="entry name" value="PAS_9"/>
    <property type="match status" value="1"/>
</dbReference>
<dbReference type="EC" id="2.7.13.3" evidence="2"/>
<accession>A0A098LHP4</accession>
<feature type="domain" description="PAS" evidence="7">
    <location>
        <begin position="18"/>
        <end position="91"/>
    </location>
</feature>
<dbReference type="InterPro" id="IPR036890">
    <property type="entry name" value="HATPase_C_sf"/>
</dbReference>
<dbReference type="InterPro" id="IPR000014">
    <property type="entry name" value="PAS"/>
</dbReference>
<dbReference type="InterPro" id="IPR052162">
    <property type="entry name" value="Sensor_kinase/Photoreceptor"/>
</dbReference>
<dbReference type="Gene3D" id="3.30.565.10">
    <property type="entry name" value="Histidine kinase-like ATPase, C-terminal domain"/>
    <property type="match status" value="1"/>
</dbReference>
<dbReference type="CDD" id="cd00130">
    <property type="entry name" value="PAS"/>
    <property type="match status" value="1"/>
</dbReference>
<dbReference type="PROSITE" id="PS50113">
    <property type="entry name" value="PAC"/>
    <property type="match status" value="1"/>
</dbReference>
<keyword evidence="10" id="KW-1185">Reference proteome</keyword>
<reference evidence="9 10" key="1">
    <citation type="submission" date="2014-09" db="EMBL/GenBank/DDBJ databases">
        <title>Sporocytophaga myxococcoides PG-01 genome sequencing.</title>
        <authorList>
            <person name="Liu L."/>
            <person name="Gao P.J."/>
            <person name="Chen G.J."/>
            <person name="Wang L.S."/>
        </authorList>
    </citation>
    <scope>NUCLEOTIDE SEQUENCE [LARGE SCALE GENOMIC DNA]</scope>
    <source>
        <strain evidence="9 10">PG-01</strain>
    </source>
</reference>
<dbReference type="FunFam" id="3.30.565.10:FF:000006">
    <property type="entry name" value="Sensor histidine kinase WalK"/>
    <property type="match status" value="1"/>
</dbReference>
<dbReference type="PANTHER" id="PTHR43304:SF1">
    <property type="entry name" value="PAC DOMAIN-CONTAINING PROTEIN"/>
    <property type="match status" value="1"/>
</dbReference>
<dbReference type="eggNOG" id="COG4251">
    <property type="taxonomic scope" value="Bacteria"/>
</dbReference>
<gene>
    <name evidence="9" type="ORF">MYP_3171</name>
</gene>
<evidence type="ECO:0000256" key="4">
    <source>
        <dbReference type="ARBA" id="ARBA00022679"/>
    </source>
</evidence>
<dbReference type="EMBL" id="BBLT01000006">
    <property type="protein sequence ID" value="GAL85942.1"/>
    <property type="molecule type" value="Genomic_DNA"/>
</dbReference>
<dbReference type="CDD" id="cd00075">
    <property type="entry name" value="HATPase"/>
    <property type="match status" value="1"/>
</dbReference>
<evidence type="ECO:0000313" key="10">
    <source>
        <dbReference type="Proteomes" id="UP000030185"/>
    </source>
</evidence>
<comment type="catalytic activity">
    <reaction evidence="1">
        <text>ATP + protein L-histidine = ADP + protein N-phospho-L-histidine.</text>
        <dbReference type="EC" id="2.7.13.3"/>
    </reaction>
</comment>
<dbReference type="SUPFAM" id="SSF47384">
    <property type="entry name" value="Homodimeric domain of signal transducing histidine kinase"/>
    <property type="match status" value="1"/>
</dbReference>
<proteinExistence type="predicted"/>
<dbReference type="InterPro" id="IPR000700">
    <property type="entry name" value="PAS-assoc_C"/>
</dbReference>
<feature type="domain" description="PAC" evidence="8">
    <location>
        <begin position="92"/>
        <end position="144"/>
    </location>
</feature>
<dbReference type="Gene3D" id="3.30.450.20">
    <property type="entry name" value="PAS domain"/>
    <property type="match status" value="1"/>
</dbReference>
<dbReference type="InterPro" id="IPR003661">
    <property type="entry name" value="HisK_dim/P_dom"/>
</dbReference>
<keyword evidence="5 9" id="KW-0418">Kinase</keyword>
<feature type="domain" description="Histidine kinase" evidence="6">
    <location>
        <begin position="162"/>
        <end position="374"/>
    </location>
</feature>
<evidence type="ECO:0000313" key="9">
    <source>
        <dbReference type="EMBL" id="GAL85942.1"/>
    </source>
</evidence>
<dbReference type="InterPro" id="IPR035965">
    <property type="entry name" value="PAS-like_dom_sf"/>
</dbReference>
<dbReference type="InterPro" id="IPR003594">
    <property type="entry name" value="HATPase_dom"/>
</dbReference>
<evidence type="ECO:0000259" key="6">
    <source>
        <dbReference type="PROSITE" id="PS50109"/>
    </source>
</evidence>
<sequence>MNDKKKLKDNDDKLSLYSSLFFKIMFNNAMATSILILDTDGVIIDFNEAFIKTFGYSKEDLIHKNYSILFIEKDINDAVPEKELSRTIRTGSSLDNNYIVHKNGSQLWVHGESIYTKDDKNRAFLIKLIQNITEQKILEHELKQRNSDLKKIINDRNNFIYTVSHDLISPINSIEGIVRYLETEISDSSESKFFIEKIYHLFENFRIKIRELSSIAREQETEKIQVEDINIDDLVEEILTDFKDDIENTKIEFIKDFKDAPFIKFSKKNLRSIITNLLSNAIKYRSPANDLIIRMATKKMEGAYILLTVQDNGLGIKKEDQEHIFEMYKRSHLHVEGLGMGMAIVKRILENEGGKIELESEPGKGTTFKVYFPI</sequence>
<evidence type="ECO:0000259" key="8">
    <source>
        <dbReference type="PROSITE" id="PS50113"/>
    </source>
</evidence>
<dbReference type="AlphaFoldDB" id="A0A098LHP4"/>
<dbReference type="PRINTS" id="PR00344">
    <property type="entry name" value="BCTRLSENSOR"/>
</dbReference>
<dbReference type="GO" id="GO:0000155">
    <property type="term" value="F:phosphorelay sensor kinase activity"/>
    <property type="evidence" value="ECO:0007669"/>
    <property type="project" value="InterPro"/>
</dbReference>
<dbReference type="InterPro" id="IPR005467">
    <property type="entry name" value="His_kinase_dom"/>
</dbReference>
<dbReference type="NCBIfam" id="TIGR00229">
    <property type="entry name" value="sensory_box"/>
    <property type="match status" value="1"/>
</dbReference>
<name>A0A098LHP4_9BACT</name>
<dbReference type="SMART" id="SM00091">
    <property type="entry name" value="PAS"/>
    <property type="match status" value="1"/>
</dbReference>
<dbReference type="PROSITE" id="PS50112">
    <property type="entry name" value="PAS"/>
    <property type="match status" value="1"/>
</dbReference>
<dbReference type="OrthoDB" id="890870at2"/>
<dbReference type="PROSITE" id="PS50109">
    <property type="entry name" value="HIS_KIN"/>
    <property type="match status" value="1"/>
</dbReference>
<dbReference type="Proteomes" id="UP000030185">
    <property type="component" value="Unassembled WGS sequence"/>
</dbReference>
<keyword evidence="4" id="KW-0808">Transferase</keyword>
<evidence type="ECO:0000259" key="7">
    <source>
        <dbReference type="PROSITE" id="PS50112"/>
    </source>
</evidence>
<dbReference type="InterPro" id="IPR036097">
    <property type="entry name" value="HisK_dim/P_sf"/>
</dbReference>
<dbReference type="PANTHER" id="PTHR43304">
    <property type="entry name" value="PHYTOCHROME-LIKE PROTEIN CPH1"/>
    <property type="match status" value="1"/>
</dbReference>
<evidence type="ECO:0000256" key="3">
    <source>
        <dbReference type="ARBA" id="ARBA00022553"/>
    </source>
</evidence>
<dbReference type="SUPFAM" id="SSF55874">
    <property type="entry name" value="ATPase domain of HSP90 chaperone/DNA topoisomerase II/histidine kinase"/>
    <property type="match status" value="1"/>
</dbReference>
<dbReference type="SMART" id="SM00387">
    <property type="entry name" value="HATPase_c"/>
    <property type="match status" value="1"/>
</dbReference>
<dbReference type="SUPFAM" id="SSF55785">
    <property type="entry name" value="PYP-like sensor domain (PAS domain)"/>
    <property type="match status" value="1"/>
</dbReference>
<keyword evidence="3" id="KW-0597">Phosphoprotein</keyword>
<dbReference type="CDD" id="cd00082">
    <property type="entry name" value="HisKA"/>
    <property type="match status" value="1"/>
</dbReference>
<comment type="caution">
    <text evidence="9">The sequence shown here is derived from an EMBL/GenBank/DDBJ whole genome shotgun (WGS) entry which is preliminary data.</text>
</comment>
<dbReference type="Pfam" id="PF02518">
    <property type="entry name" value="HATPase_c"/>
    <property type="match status" value="1"/>
</dbReference>
<dbReference type="RefSeq" id="WP_052430244.1">
    <property type="nucleotide sequence ID" value="NZ_BBLT01000006.1"/>
</dbReference>
<evidence type="ECO:0000256" key="2">
    <source>
        <dbReference type="ARBA" id="ARBA00012438"/>
    </source>
</evidence>
<protein>
    <recommendedName>
        <fullName evidence="2">histidine kinase</fullName>
        <ecNumber evidence="2">2.7.13.3</ecNumber>
    </recommendedName>
</protein>
<dbReference type="STRING" id="153721.MYP_3171"/>
<dbReference type="InterPro" id="IPR004358">
    <property type="entry name" value="Sig_transdc_His_kin-like_C"/>
</dbReference>
<evidence type="ECO:0000256" key="1">
    <source>
        <dbReference type="ARBA" id="ARBA00000085"/>
    </source>
</evidence>
<evidence type="ECO:0000256" key="5">
    <source>
        <dbReference type="ARBA" id="ARBA00022777"/>
    </source>
</evidence>
<organism evidence="9 10">
    <name type="scientific">Sporocytophaga myxococcoides</name>
    <dbReference type="NCBI Taxonomy" id="153721"/>
    <lineage>
        <taxon>Bacteria</taxon>
        <taxon>Pseudomonadati</taxon>
        <taxon>Bacteroidota</taxon>
        <taxon>Cytophagia</taxon>
        <taxon>Cytophagales</taxon>
        <taxon>Cytophagaceae</taxon>
        <taxon>Sporocytophaga</taxon>
    </lineage>
</organism>